<feature type="domain" description="RecX first three-helical" evidence="9">
    <location>
        <begin position="61"/>
        <end position="100"/>
    </location>
</feature>
<dbReference type="InterPro" id="IPR053926">
    <property type="entry name" value="RecX_HTH_1st"/>
</dbReference>
<evidence type="ECO:0000256" key="6">
    <source>
        <dbReference type="HAMAP-Rule" id="MF_01114"/>
    </source>
</evidence>
<feature type="domain" description="RecX third three-helical" evidence="8">
    <location>
        <begin position="216"/>
        <end position="258"/>
    </location>
</feature>
<dbReference type="InterPro" id="IPR036388">
    <property type="entry name" value="WH-like_DNA-bd_sf"/>
</dbReference>
<sequence>MQTITKITAQKRRGRYNIFLDDKYAFPVSESTLIKFRLAKGLELEPAQVEAIKNEEVAAVAKATALNYISHQMRTVHEVRQRLREDEVPEDVIAQTTDQLKSLHVLDDELYADTLVRDNLAMGERGPRQVEQRLRTKGIHERLAAAAVAQVTPAQWAEVALRVAQKTARRTTRRAFNDQQNKIRLALMQKGFTTDQTTAALASLALDRDDEAEAGLLEREATKQWRLKRKYEGYERTQRVRLALLRKGFQNDAIEQVLQRLEQEDE</sequence>
<evidence type="ECO:0000313" key="11">
    <source>
        <dbReference type="Proteomes" id="UP001597199"/>
    </source>
</evidence>
<dbReference type="PANTHER" id="PTHR33602:SF1">
    <property type="entry name" value="REGULATORY PROTEIN RECX FAMILY PROTEIN"/>
    <property type="match status" value="1"/>
</dbReference>
<dbReference type="RefSeq" id="WP_204118148.1">
    <property type="nucleotide sequence ID" value="NZ_BOLV01000002.1"/>
</dbReference>
<evidence type="ECO:0000256" key="5">
    <source>
        <dbReference type="ARBA" id="ARBA00022490"/>
    </source>
</evidence>
<evidence type="ECO:0000259" key="8">
    <source>
        <dbReference type="Pfam" id="PF21981"/>
    </source>
</evidence>
<dbReference type="NCBIfam" id="NF010733">
    <property type="entry name" value="PRK14135.1"/>
    <property type="match status" value="1"/>
</dbReference>
<proteinExistence type="inferred from homology"/>
<feature type="domain" description="RecX second three-helical" evidence="7">
    <location>
        <begin position="107"/>
        <end position="147"/>
    </location>
</feature>
<protein>
    <recommendedName>
        <fullName evidence="4 6">Regulatory protein RecX</fullName>
    </recommendedName>
</protein>
<keyword evidence="5 6" id="KW-0963">Cytoplasm</keyword>
<dbReference type="Pfam" id="PF21982">
    <property type="entry name" value="RecX_HTH1"/>
    <property type="match status" value="1"/>
</dbReference>
<dbReference type="PANTHER" id="PTHR33602">
    <property type="entry name" value="REGULATORY PROTEIN RECX FAMILY PROTEIN"/>
    <property type="match status" value="1"/>
</dbReference>
<evidence type="ECO:0000259" key="7">
    <source>
        <dbReference type="Pfam" id="PF02631"/>
    </source>
</evidence>
<organism evidence="10 11">
    <name type="scientific">Lacticaseibacillus suilingensis</name>
    <dbReference type="NCBI Taxonomy" id="2799577"/>
    <lineage>
        <taxon>Bacteria</taxon>
        <taxon>Bacillati</taxon>
        <taxon>Bacillota</taxon>
        <taxon>Bacilli</taxon>
        <taxon>Lactobacillales</taxon>
        <taxon>Lactobacillaceae</taxon>
        <taxon>Lacticaseibacillus</taxon>
    </lineage>
</organism>
<evidence type="ECO:0000259" key="9">
    <source>
        <dbReference type="Pfam" id="PF21982"/>
    </source>
</evidence>
<dbReference type="Pfam" id="PF02631">
    <property type="entry name" value="RecX_HTH2"/>
    <property type="match status" value="1"/>
</dbReference>
<comment type="function">
    <text evidence="1 6">Modulates RecA activity.</text>
</comment>
<dbReference type="Proteomes" id="UP001597199">
    <property type="component" value="Unassembled WGS sequence"/>
</dbReference>
<accession>A0ABW4BFS5</accession>
<evidence type="ECO:0000313" key="10">
    <source>
        <dbReference type="EMBL" id="MFD1399351.1"/>
    </source>
</evidence>
<dbReference type="InterPro" id="IPR053925">
    <property type="entry name" value="RecX_HTH_3rd"/>
</dbReference>
<comment type="caution">
    <text evidence="10">The sequence shown here is derived from an EMBL/GenBank/DDBJ whole genome shotgun (WGS) entry which is preliminary data.</text>
</comment>
<evidence type="ECO:0000256" key="1">
    <source>
        <dbReference type="ARBA" id="ARBA00003529"/>
    </source>
</evidence>
<evidence type="ECO:0000256" key="3">
    <source>
        <dbReference type="ARBA" id="ARBA00009695"/>
    </source>
</evidence>
<reference evidence="11" key="1">
    <citation type="journal article" date="2019" name="Int. J. Syst. Evol. Microbiol.">
        <title>The Global Catalogue of Microorganisms (GCM) 10K type strain sequencing project: providing services to taxonomists for standard genome sequencing and annotation.</title>
        <authorList>
            <consortium name="The Broad Institute Genomics Platform"/>
            <consortium name="The Broad Institute Genome Sequencing Center for Infectious Disease"/>
            <person name="Wu L."/>
            <person name="Ma J."/>
        </authorList>
    </citation>
    <scope>NUCLEOTIDE SEQUENCE [LARGE SCALE GENOMIC DNA]</scope>
    <source>
        <strain evidence="11">CCM 9110</strain>
    </source>
</reference>
<comment type="similarity">
    <text evidence="3 6">Belongs to the RecX family.</text>
</comment>
<evidence type="ECO:0000256" key="2">
    <source>
        <dbReference type="ARBA" id="ARBA00004496"/>
    </source>
</evidence>
<dbReference type="HAMAP" id="MF_01114">
    <property type="entry name" value="RecX"/>
    <property type="match status" value="1"/>
</dbReference>
<dbReference type="EMBL" id="JBHTOA010000031">
    <property type="protein sequence ID" value="MFD1399351.1"/>
    <property type="molecule type" value="Genomic_DNA"/>
</dbReference>
<dbReference type="Pfam" id="PF21981">
    <property type="entry name" value="RecX_HTH3"/>
    <property type="match status" value="1"/>
</dbReference>
<comment type="subcellular location">
    <subcellularLocation>
        <location evidence="2 6">Cytoplasm</location>
    </subcellularLocation>
</comment>
<dbReference type="Gene3D" id="1.10.10.10">
    <property type="entry name" value="Winged helix-like DNA-binding domain superfamily/Winged helix DNA-binding domain"/>
    <property type="match status" value="4"/>
</dbReference>
<dbReference type="InterPro" id="IPR003783">
    <property type="entry name" value="Regulatory_RecX"/>
</dbReference>
<gene>
    <name evidence="6 10" type="primary">recX</name>
    <name evidence="10" type="ORF">ACFQ41_08510</name>
</gene>
<keyword evidence="11" id="KW-1185">Reference proteome</keyword>
<evidence type="ECO:0000256" key="4">
    <source>
        <dbReference type="ARBA" id="ARBA00018111"/>
    </source>
</evidence>
<name>A0ABW4BFS5_9LACO</name>
<dbReference type="InterPro" id="IPR053924">
    <property type="entry name" value="RecX_HTH_2nd"/>
</dbReference>